<organism evidence="9 10">
    <name type="scientific">Nannocystis radixulma</name>
    <dbReference type="NCBI Taxonomy" id="2995305"/>
    <lineage>
        <taxon>Bacteria</taxon>
        <taxon>Pseudomonadati</taxon>
        <taxon>Myxococcota</taxon>
        <taxon>Polyangia</taxon>
        <taxon>Nannocystales</taxon>
        <taxon>Nannocystaceae</taxon>
        <taxon>Nannocystis</taxon>
    </lineage>
</organism>
<dbReference type="InterPro" id="IPR013036">
    <property type="entry name" value="DUF1587"/>
</dbReference>
<feature type="compositionally biased region" description="Low complexity" evidence="1">
    <location>
        <begin position="686"/>
        <end position="718"/>
    </location>
</feature>
<evidence type="ECO:0000313" key="9">
    <source>
        <dbReference type="EMBL" id="MDC0669949.1"/>
    </source>
</evidence>
<dbReference type="Pfam" id="PF07627">
    <property type="entry name" value="PSCyt3"/>
    <property type="match status" value="1"/>
</dbReference>
<gene>
    <name evidence="9" type="ORF">POL58_19500</name>
</gene>
<dbReference type="SUPFAM" id="SSF49384">
    <property type="entry name" value="Carbohydrate-binding domain"/>
    <property type="match status" value="1"/>
</dbReference>
<name>A0ABT5B756_9BACT</name>
<evidence type="ECO:0000259" key="3">
    <source>
        <dbReference type="Pfam" id="PF00553"/>
    </source>
</evidence>
<evidence type="ECO:0000259" key="7">
    <source>
        <dbReference type="Pfam" id="PF07631"/>
    </source>
</evidence>
<dbReference type="InterPro" id="IPR012291">
    <property type="entry name" value="CBM2_carb-bd_dom_sf"/>
</dbReference>
<evidence type="ECO:0000256" key="1">
    <source>
        <dbReference type="SAM" id="MobiDB-lite"/>
    </source>
</evidence>
<dbReference type="PROSITE" id="PS51257">
    <property type="entry name" value="PROKAR_LIPOPROTEIN"/>
    <property type="match status" value="1"/>
</dbReference>
<dbReference type="Pfam" id="PF07624">
    <property type="entry name" value="PSD2"/>
    <property type="match status" value="1"/>
</dbReference>
<proteinExistence type="predicted"/>
<evidence type="ECO:0000259" key="4">
    <source>
        <dbReference type="Pfam" id="PF07624"/>
    </source>
</evidence>
<dbReference type="RefSeq" id="WP_271999755.1">
    <property type="nucleotide sequence ID" value="NZ_JAQNDN010000010.1"/>
</dbReference>
<sequence length="801" mass="85290">MRTIHVIQAALLLALAACHNDGGATGSETDGDTTGTVTSTSSSGDVDPTDDGGGGCPSDMQFFETRVWAPILGTTCVGCHNFEGLAKDTRMVLWAESEEGWLEHNFAAAREVALVDDGGVSLLLLKPTNQHPDMHKGGMVVAPDTEAYDALAEFVARSQGTFSCTGPDGEGAVGCDGGGVRRVRRLSHVEYNRSLQAVLGAPTELGLGFAADTVVQGYTNNAGVLVVSGLLADQYRDAAEKVADLIVADLPARLGCDPQEVGEEACAHEFIARFGEQVFRRPLIADEQARYQLLWKEAAAVEQFAGGIRWTIAAMLQSPGFLYRTELGEHAGDGIYQLTTHELAGELSYLIVGGPPDDELMAAAEDGSLKDLAVLRVHADRLLASADADVTLHRFVDEWLHIDRLRTVPRDATLYPELTPQIREAMLGETHRFVADVYRSGGSLTELLTANYSYMTDELAMYYGVEAGAGEPDPAGFKRVDSGAAAGLLTHGGVMTTHALPTSSSPIHRGKLVRERLLCQEMPPPPPALDTSPPPVDPSLSTRDRYIQHASEATCSGCHSRIDPIGFGFEYYDAVGRTRSMDGIHTIDATGEIVLTDHTNGTFDGADELAQLLAGSPDVEACYTLQWARYAVGSDAETELQCVQDELMAAFVEAEGRLDSLVLALVGTRFFRERGGAIDDGGETTTGGDPTTDGSTTTGDETTTSGGTTGGESEPMTSPGIDTQVTQDSQGKKGECNTVTVINTTDAPITWQVVLPLLGKVQNAWNAQYAQDGDLLVWTGEPQNAEVAAQGTTSFGFCILY</sequence>
<dbReference type="InterPro" id="IPR011478">
    <property type="entry name" value="DUF1585"/>
</dbReference>
<dbReference type="EMBL" id="JAQNDN010000010">
    <property type="protein sequence ID" value="MDC0669949.1"/>
    <property type="molecule type" value="Genomic_DNA"/>
</dbReference>
<accession>A0ABT5B756</accession>
<dbReference type="Pfam" id="PF07637">
    <property type="entry name" value="PSD5"/>
    <property type="match status" value="1"/>
</dbReference>
<dbReference type="Pfam" id="PF07626">
    <property type="entry name" value="PSD3"/>
    <property type="match status" value="1"/>
</dbReference>
<comment type="caution">
    <text evidence="9">The sequence shown here is derived from an EMBL/GenBank/DDBJ whole genome shotgun (WGS) entry which is preliminary data.</text>
</comment>
<dbReference type="InterPro" id="IPR008965">
    <property type="entry name" value="CBM2/CBM3_carb-bd_dom_sf"/>
</dbReference>
<dbReference type="Pfam" id="PF00553">
    <property type="entry name" value="CBM_2"/>
    <property type="match status" value="1"/>
</dbReference>
<feature type="domain" description="DUF1585" evidence="4">
    <location>
        <begin position="602"/>
        <end position="670"/>
    </location>
</feature>
<feature type="domain" description="CBM2" evidence="3">
    <location>
        <begin position="727"/>
        <end position="798"/>
    </location>
</feature>
<dbReference type="InterPro" id="IPR013039">
    <property type="entry name" value="DUF1588"/>
</dbReference>
<feature type="chain" id="PRO_5046036306" evidence="2">
    <location>
        <begin position="20"/>
        <end position="801"/>
    </location>
</feature>
<reference evidence="9 10" key="1">
    <citation type="submission" date="2022-11" db="EMBL/GenBank/DDBJ databases">
        <title>Minimal conservation of predation-associated metabolite biosynthetic gene clusters underscores biosynthetic potential of Myxococcota including descriptions for ten novel species: Archangium lansinium sp. nov., Myxococcus landrumus sp. nov., Nannocystis bai.</title>
        <authorList>
            <person name="Ahearne A."/>
            <person name="Stevens C."/>
            <person name="Dowd S."/>
        </authorList>
    </citation>
    <scope>NUCLEOTIDE SEQUENCE [LARGE SCALE GENOMIC DNA]</scope>
    <source>
        <strain evidence="9 10">NCELM</strain>
    </source>
</reference>
<protein>
    <submittedName>
        <fullName evidence="9">DUF1592 domain-containing protein</fullName>
    </submittedName>
</protein>
<evidence type="ECO:0000259" key="6">
    <source>
        <dbReference type="Pfam" id="PF07627"/>
    </source>
</evidence>
<evidence type="ECO:0000313" key="10">
    <source>
        <dbReference type="Proteomes" id="UP001217838"/>
    </source>
</evidence>
<dbReference type="Gene3D" id="2.60.40.290">
    <property type="match status" value="1"/>
</dbReference>
<feature type="domain" description="DUF1595" evidence="8">
    <location>
        <begin position="266"/>
        <end position="326"/>
    </location>
</feature>
<feature type="signal peptide" evidence="2">
    <location>
        <begin position="1"/>
        <end position="19"/>
    </location>
</feature>
<evidence type="ECO:0000256" key="2">
    <source>
        <dbReference type="SAM" id="SignalP"/>
    </source>
</evidence>
<feature type="region of interest" description="Disordered" evidence="1">
    <location>
        <begin position="675"/>
        <end position="733"/>
    </location>
</feature>
<feature type="compositionally biased region" description="Low complexity" evidence="1">
    <location>
        <begin position="26"/>
        <end position="46"/>
    </location>
</feature>
<dbReference type="Pfam" id="PF07631">
    <property type="entry name" value="PSD4"/>
    <property type="match status" value="1"/>
</dbReference>
<feature type="compositionally biased region" description="Polar residues" evidence="1">
    <location>
        <begin position="720"/>
        <end position="729"/>
    </location>
</feature>
<feature type="domain" description="DUF1587" evidence="5">
    <location>
        <begin position="184"/>
        <end position="247"/>
    </location>
</feature>
<feature type="domain" description="DUF1588" evidence="6">
    <location>
        <begin position="486"/>
        <end position="581"/>
    </location>
</feature>
<keyword evidence="2" id="KW-0732">Signal</keyword>
<dbReference type="InterPro" id="IPR013042">
    <property type="entry name" value="DUF1592"/>
</dbReference>
<feature type="domain" description="DUF1592" evidence="7">
    <location>
        <begin position="338"/>
        <end position="465"/>
    </location>
</feature>
<dbReference type="InterPro" id="IPR013043">
    <property type="entry name" value="DUF1595"/>
</dbReference>
<dbReference type="Proteomes" id="UP001217838">
    <property type="component" value="Unassembled WGS sequence"/>
</dbReference>
<feature type="region of interest" description="Disordered" evidence="1">
    <location>
        <begin position="24"/>
        <end position="57"/>
    </location>
</feature>
<evidence type="ECO:0000259" key="5">
    <source>
        <dbReference type="Pfam" id="PF07626"/>
    </source>
</evidence>
<evidence type="ECO:0000259" key="8">
    <source>
        <dbReference type="Pfam" id="PF07637"/>
    </source>
</evidence>
<keyword evidence="10" id="KW-1185">Reference proteome</keyword>
<dbReference type="InterPro" id="IPR001919">
    <property type="entry name" value="CBD2"/>
</dbReference>